<sequence length="130" mass="14717">MRVYVNNAKILDNITSSCLELATQDVCEIFSPEGLFVVDGTGLYKCKITDGSVVTNENFTLDNSSVERTECSMLPIDHIVVPMKQTTYKFISKQKSNKKNTIHLIVEKDQQGKTINSYFDGFSEEFNVYL</sequence>
<organism evidence="1">
    <name type="scientific">viral metagenome</name>
    <dbReference type="NCBI Taxonomy" id="1070528"/>
    <lineage>
        <taxon>unclassified sequences</taxon>
        <taxon>metagenomes</taxon>
        <taxon>organismal metagenomes</taxon>
    </lineage>
</organism>
<evidence type="ECO:0000313" key="1">
    <source>
        <dbReference type="EMBL" id="QHT24098.1"/>
    </source>
</evidence>
<proteinExistence type="predicted"/>
<protein>
    <submittedName>
        <fullName evidence="1">Uncharacterized protein</fullName>
    </submittedName>
</protein>
<accession>A0A6C0E5Q9</accession>
<name>A0A6C0E5Q9_9ZZZZ</name>
<reference evidence="1" key="1">
    <citation type="journal article" date="2020" name="Nature">
        <title>Giant virus diversity and host interactions through global metagenomics.</title>
        <authorList>
            <person name="Schulz F."/>
            <person name="Roux S."/>
            <person name="Paez-Espino D."/>
            <person name="Jungbluth S."/>
            <person name="Walsh D.A."/>
            <person name="Denef V.J."/>
            <person name="McMahon K.D."/>
            <person name="Konstantinidis K.T."/>
            <person name="Eloe-Fadrosh E.A."/>
            <person name="Kyrpides N.C."/>
            <person name="Woyke T."/>
        </authorList>
    </citation>
    <scope>NUCLEOTIDE SEQUENCE</scope>
    <source>
        <strain evidence="1">GVMAG-M-3300023179-132</strain>
    </source>
</reference>
<dbReference type="AlphaFoldDB" id="A0A6C0E5Q9"/>
<dbReference type="EMBL" id="MN739739">
    <property type="protein sequence ID" value="QHT24098.1"/>
    <property type="molecule type" value="Genomic_DNA"/>
</dbReference>